<evidence type="ECO:0000313" key="2">
    <source>
        <dbReference type="Proteomes" id="UP000004283"/>
    </source>
</evidence>
<gene>
    <name evidence="1" type="ORF">HMPREF0555_1656</name>
</gene>
<dbReference type="AlphaFoldDB" id="C2KLZ0"/>
<comment type="caution">
    <text evidence="1">The sequence shown here is derived from an EMBL/GenBank/DDBJ whole genome shotgun (WGS) entry which is preliminary data.</text>
</comment>
<dbReference type="Proteomes" id="UP000004283">
    <property type="component" value="Unassembled WGS sequence"/>
</dbReference>
<reference evidence="1 2" key="1">
    <citation type="submission" date="2009-04" db="EMBL/GenBank/DDBJ databases">
        <authorList>
            <person name="Qin X."/>
            <person name="Bachman B."/>
            <person name="Battles P."/>
            <person name="Bell A."/>
            <person name="Bess C."/>
            <person name="Bickham C."/>
            <person name="Chaboub L."/>
            <person name="Chen D."/>
            <person name="Coyle M."/>
            <person name="Deiros D.R."/>
            <person name="Dinh H."/>
            <person name="Forbes L."/>
            <person name="Fowler G."/>
            <person name="Francisco L."/>
            <person name="Fu Q."/>
            <person name="Gubbala S."/>
            <person name="Hale W."/>
            <person name="Han Y."/>
            <person name="Hemphill L."/>
            <person name="Highlander S.K."/>
            <person name="Hirani K."/>
            <person name="Hogues M."/>
            <person name="Jackson L."/>
            <person name="Jakkamsetti A."/>
            <person name="Javaid M."/>
            <person name="Jiang H."/>
            <person name="Korchina V."/>
            <person name="Kovar C."/>
            <person name="Lara F."/>
            <person name="Lee S."/>
            <person name="Mata R."/>
            <person name="Mathew T."/>
            <person name="Moen C."/>
            <person name="Morales K."/>
            <person name="Munidasa M."/>
            <person name="Nazareth L."/>
            <person name="Ngo R."/>
            <person name="Nguyen L."/>
            <person name="Okwuonu G."/>
            <person name="Ongeri F."/>
            <person name="Patil S."/>
            <person name="Petrosino J."/>
            <person name="Pham C."/>
            <person name="Pham P."/>
            <person name="Pu L.-L."/>
            <person name="Puazo M."/>
            <person name="Raj R."/>
            <person name="Reid J."/>
            <person name="Rouhana J."/>
            <person name="Saada N."/>
            <person name="Shang Y."/>
            <person name="Simmons D."/>
            <person name="Thornton R."/>
            <person name="Warren J."/>
            <person name="Weissenberger G."/>
            <person name="Zhang J."/>
            <person name="Zhang L."/>
            <person name="Zhou C."/>
            <person name="Zhu D."/>
            <person name="Muzny D."/>
            <person name="Worley K."/>
            <person name="Gibbs R."/>
        </authorList>
    </citation>
    <scope>NUCLEOTIDE SEQUENCE [LARGE SCALE GENOMIC DNA]</scope>
    <source>
        <strain evidence="1 2">ATCC 19254</strain>
    </source>
</reference>
<protein>
    <submittedName>
        <fullName evidence="1">Uncharacterized protein</fullName>
    </submittedName>
</protein>
<name>C2KLZ0_LEUMC</name>
<proteinExistence type="predicted"/>
<organism evidence="1 2">
    <name type="scientific">Leuconostoc mesenteroides subsp. cremoris ATCC 19254</name>
    <dbReference type="NCBI Taxonomy" id="586220"/>
    <lineage>
        <taxon>Bacteria</taxon>
        <taxon>Bacillati</taxon>
        <taxon>Bacillota</taxon>
        <taxon>Bacilli</taxon>
        <taxon>Lactobacillales</taxon>
        <taxon>Lactobacillaceae</taxon>
        <taxon>Leuconostoc</taxon>
    </lineage>
</organism>
<sequence>MIATYVFREHGIILFKENSANSFCLRNFYNLYRKKQRVYDRINTSH</sequence>
<accession>C2KLZ0</accession>
<dbReference type="HOGENOM" id="CLU_3185405_0_0_9"/>
<dbReference type="EMBL" id="ACKV01000097">
    <property type="protein sequence ID" value="EEJ41732.1"/>
    <property type="molecule type" value="Genomic_DNA"/>
</dbReference>
<evidence type="ECO:0000313" key="1">
    <source>
        <dbReference type="EMBL" id="EEJ41732.1"/>
    </source>
</evidence>